<evidence type="ECO:0000256" key="5">
    <source>
        <dbReference type="ARBA" id="ARBA00022723"/>
    </source>
</evidence>
<keyword evidence="4" id="KW-0540">Nuclease</keyword>
<dbReference type="PANTHER" id="PTHR30001">
    <property type="entry name" value="RIBONUCLEASE"/>
    <property type="match status" value="1"/>
</dbReference>
<keyword evidence="13" id="KW-1185">Reference proteome</keyword>
<comment type="caution">
    <text evidence="12">The sequence shown here is derived from an EMBL/GenBank/DDBJ whole genome shotgun (WGS) entry which is preliminary data.</text>
</comment>
<evidence type="ECO:0000256" key="6">
    <source>
        <dbReference type="ARBA" id="ARBA00022759"/>
    </source>
</evidence>
<feature type="domain" description="S1 motif" evidence="11">
    <location>
        <begin position="38"/>
        <end position="101"/>
    </location>
</feature>
<dbReference type="EMBL" id="JASBAO010000001">
    <property type="protein sequence ID" value="MDI2091472.1"/>
    <property type="molecule type" value="Genomic_DNA"/>
</dbReference>
<dbReference type="SUPFAM" id="SSF50249">
    <property type="entry name" value="Nucleic acid-binding proteins"/>
    <property type="match status" value="1"/>
</dbReference>
<proteinExistence type="predicted"/>
<dbReference type="PROSITE" id="PS50126">
    <property type="entry name" value="S1"/>
    <property type="match status" value="1"/>
</dbReference>
<keyword evidence="5" id="KW-0479">Metal-binding</keyword>
<organism evidence="12 13">
    <name type="scientific">Commensalibacter oyaizuii</name>
    <dbReference type="NCBI Taxonomy" id="3043873"/>
    <lineage>
        <taxon>Bacteria</taxon>
        <taxon>Pseudomonadati</taxon>
        <taxon>Pseudomonadota</taxon>
        <taxon>Alphaproteobacteria</taxon>
        <taxon>Acetobacterales</taxon>
        <taxon>Acetobacteraceae</taxon>
    </lineage>
</organism>
<evidence type="ECO:0000256" key="10">
    <source>
        <dbReference type="ARBA" id="ARBA00023136"/>
    </source>
</evidence>
<evidence type="ECO:0000259" key="11">
    <source>
        <dbReference type="PROSITE" id="PS50126"/>
    </source>
</evidence>
<evidence type="ECO:0000256" key="2">
    <source>
        <dbReference type="ARBA" id="ARBA00022475"/>
    </source>
</evidence>
<keyword evidence="10" id="KW-0472">Membrane</keyword>
<evidence type="ECO:0000256" key="4">
    <source>
        <dbReference type="ARBA" id="ARBA00022722"/>
    </source>
</evidence>
<keyword evidence="2" id="KW-1003">Cell membrane</keyword>
<evidence type="ECO:0000256" key="3">
    <source>
        <dbReference type="ARBA" id="ARBA00022519"/>
    </source>
</evidence>
<dbReference type="InterPro" id="IPR003029">
    <property type="entry name" value="S1_domain"/>
</dbReference>
<name>A0ABT6Q2Y6_9PROT</name>
<dbReference type="Pfam" id="PF10150">
    <property type="entry name" value="RNase_E_G"/>
    <property type="match status" value="1"/>
</dbReference>
<keyword evidence="3" id="KW-0997">Cell inner membrane</keyword>
<evidence type="ECO:0000256" key="1">
    <source>
        <dbReference type="ARBA" id="ARBA00001946"/>
    </source>
</evidence>
<evidence type="ECO:0000256" key="9">
    <source>
        <dbReference type="ARBA" id="ARBA00022884"/>
    </source>
</evidence>
<keyword evidence="8" id="KW-0460">Magnesium</keyword>
<evidence type="ECO:0000256" key="8">
    <source>
        <dbReference type="ARBA" id="ARBA00022842"/>
    </source>
</evidence>
<dbReference type="RefSeq" id="WP_281448564.1">
    <property type="nucleotide sequence ID" value="NZ_JASBAO010000001.1"/>
</dbReference>
<protein>
    <submittedName>
        <fullName evidence="12">Ribonuclease E/G</fullName>
    </submittedName>
</protein>
<dbReference type="InterPro" id="IPR012340">
    <property type="entry name" value="NA-bd_OB-fold"/>
</dbReference>
<evidence type="ECO:0000313" key="13">
    <source>
        <dbReference type="Proteomes" id="UP001431634"/>
    </source>
</evidence>
<keyword evidence="9" id="KW-0694">RNA-binding</keyword>
<dbReference type="InterPro" id="IPR004659">
    <property type="entry name" value="RNase_E/G"/>
</dbReference>
<sequence>MIEIRTFSAPGVVRIAVVHHNQLLDFSLWYPGYSDELGDIHFGRVATCSSALGGAFITLCNNKSGFLPNNADSKSLHEGDGVIVRVTRSAQGGKGIRLDQRNLPDFEITQNTPHLLKPGPSPLETLAKRWPNANILLDDLHLIELISPYLKPRIQPSKHTLDPEIVQQIEALEESEVELPMGMHASIVPTPALVAIDMDGAVLSNDNQSKLRSQFNANRIALPILLHQLRLRNLSGAILIDMVGLPSKKRRLFQQDIEQALSKDPLHPKFLGFTNLGLGEILRPRKRPPLHELVSSDHGQAIKILYAVKQQFKNDLNHFKYRHITLITSIHLHQALKQDHWAASNFEQRCSISLKLESNPGFTNQQWELHYD</sequence>
<keyword evidence="6" id="KW-0255">Endonuclease</keyword>
<keyword evidence="7" id="KW-0378">Hydrolase</keyword>
<dbReference type="PANTHER" id="PTHR30001:SF1">
    <property type="entry name" value="RIBONUCLEASE E_G-LIKE PROTEIN, CHLOROPLASTIC"/>
    <property type="match status" value="1"/>
</dbReference>
<dbReference type="Proteomes" id="UP001431634">
    <property type="component" value="Unassembled WGS sequence"/>
</dbReference>
<gene>
    <name evidence="12" type="ORF">QJV27_08860</name>
</gene>
<reference evidence="12" key="1">
    <citation type="submission" date="2023-05" db="EMBL/GenBank/DDBJ databases">
        <title>Whole genome sequence of Commensalibacter sp.</title>
        <authorList>
            <person name="Charoenyingcharoen P."/>
            <person name="Yukphan P."/>
        </authorList>
    </citation>
    <scope>NUCLEOTIDE SEQUENCE</scope>
    <source>
        <strain evidence="12">TBRC 16381</strain>
    </source>
</reference>
<dbReference type="InterPro" id="IPR019307">
    <property type="entry name" value="RNA-bd_AU-1/RNase_E/G"/>
</dbReference>
<comment type="cofactor">
    <cofactor evidence="1">
        <name>Mg(2+)</name>
        <dbReference type="ChEBI" id="CHEBI:18420"/>
    </cofactor>
</comment>
<accession>A0ABT6Q2Y6</accession>
<evidence type="ECO:0000256" key="7">
    <source>
        <dbReference type="ARBA" id="ARBA00022801"/>
    </source>
</evidence>
<evidence type="ECO:0000313" key="12">
    <source>
        <dbReference type="EMBL" id="MDI2091472.1"/>
    </source>
</evidence>